<dbReference type="EMBL" id="JASOPW010000002">
    <property type="protein sequence ID" value="MDK7298471.1"/>
    <property type="molecule type" value="Genomic_DNA"/>
</dbReference>
<dbReference type="GeneID" id="48925139"/>
<accession>A0ABD4ZK46</accession>
<reference evidence="2 4" key="2">
    <citation type="submission" date="2023-05" db="EMBL/GenBank/DDBJ databases">
        <title>Cataloging the Phylogenetic Diversity of Human Bladder Bacteria.</title>
        <authorList>
            <person name="Du J."/>
        </authorList>
    </citation>
    <scope>NUCLEOTIDE SEQUENCE [LARGE SCALE GENOMIC DNA]</scope>
    <source>
        <strain evidence="2 4">UMB0725</strain>
    </source>
</reference>
<evidence type="ECO:0000313" key="1">
    <source>
        <dbReference type="EMBL" id="GBA81199.1"/>
    </source>
</evidence>
<keyword evidence="3" id="KW-1185">Reference proteome</keyword>
<dbReference type="Proteomes" id="UP001230232">
    <property type="component" value="Unassembled WGS sequence"/>
</dbReference>
<evidence type="ECO:0008006" key="5">
    <source>
        <dbReference type="Google" id="ProtNLM"/>
    </source>
</evidence>
<protein>
    <recommendedName>
        <fullName evidence="5">DUF1642 domain-containing protein</fullName>
    </recommendedName>
</protein>
<dbReference type="EMBL" id="BEXG01000002">
    <property type="protein sequence ID" value="GBA81199.1"/>
    <property type="molecule type" value="Genomic_DNA"/>
</dbReference>
<dbReference type="Proteomes" id="UP000250714">
    <property type="component" value="Unassembled WGS sequence"/>
</dbReference>
<evidence type="ECO:0000313" key="3">
    <source>
        <dbReference type="Proteomes" id="UP000250714"/>
    </source>
</evidence>
<organism evidence="2 4">
    <name type="scientific">Lactobacillus paragasseri</name>
    <dbReference type="NCBI Taxonomy" id="2107999"/>
    <lineage>
        <taxon>Bacteria</taxon>
        <taxon>Bacillati</taxon>
        <taxon>Bacillota</taxon>
        <taxon>Bacilli</taxon>
        <taxon>Lactobacillales</taxon>
        <taxon>Lactobacillaceae</taxon>
        <taxon>Lactobacillus</taxon>
    </lineage>
</organism>
<reference evidence="1 3" key="1">
    <citation type="journal article" date="2018" name="Int. J. Syst. Evol. Microbiol.">
        <title>Lactobacillus paragasseri sp. nov., a sister taxon of Lactobacillus gasseri, based on whole-genome sequence analyses.</title>
        <authorList>
            <person name="Tanizawa Y."/>
            <person name="Tada I."/>
            <person name="Kobayashi H."/>
            <person name="Endo A."/>
            <person name="Maeno S."/>
            <person name="Toyoda A."/>
            <person name="Arita M."/>
            <person name="Nakamura Y."/>
            <person name="Sakamoto M."/>
            <person name="Ohkuma M."/>
            <person name="Tohno M."/>
        </authorList>
    </citation>
    <scope>NUCLEOTIDE SEQUENCE [LARGE SCALE GENOMIC DNA]</scope>
    <source>
        <strain evidence="1 3">JCM 1130</strain>
    </source>
</reference>
<evidence type="ECO:0000313" key="4">
    <source>
        <dbReference type="Proteomes" id="UP001230232"/>
    </source>
</evidence>
<dbReference type="RefSeq" id="WP_113532419.1">
    <property type="nucleotide sequence ID" value="NZ_AP018549.1"/>
</dbReference>
<proteinExistence type="predicted"/>
<gene>
    <name evidence="1" type="ORF">LJCM1130_07590</name>
    <name evidence="2" type="ORF">QP478_04500</name>
</gene>
<comment type="caution">
    <text evidence="2">The sequence shown here is derived from an EMBL/GenBank/DDBJ whole genome shotgun (WGS) entry which is preliminary data.</text>
</comment>
<dbReference type="AlphaFoldDB" id="A0ABD4ZK46"/>
<name>A0ABD4ZK46_9LACO</name>
<sequence length="144" mass="17646">MEMYPKSISSEILKEDIKVINKPFMYIKRYKDKIFRVYNSELRRIIFKVIDINGEQKTVGVFHQPDWILATAKWTNKKYKKISKYYSKLYYNHEYFDVYRNVNEEKWYLTSNNMPLNLKPEEKEILKKVEENATIELKKEDEKQ</sequence>
<evidence type="ECO:0000313" key="2">
    <source>
        <dbReference type="EMBL" id="MDK7298471.1"/>
    </source>
</evidence>